<dbReference type="InterPro" id="IPR011333">
    <property type="entry name" value="SKP1/BTB/POZ_sf"/>
</dbReference>
<dbReference type="Gene3D" id="3.30.710.10">
    <property type="entry name" value="Potassium Channel Kv1.1, Chain A"/>
    <property type="match status" value="1"/>
</dbReference>
<evidence type="ECO:0000256" key="6">
    <source>
        <dbReference type="ARBA" id="ARBA00023242"/>
    </source>
</evidence>
<dbReference type="STRING" id="75743.A0A401PED2"/>
<gene>
    <name evidence="11" type="ORF">scyTo_0001579</name>
</gene>
<name>A0A401PED2_SCYTO</name>
<dbReference type="SMART" id="SM00225">
    <property type="entry name" value="BTB"/>
    <property type="match status" value="1"/>
</dbReference>
<evidence type="ECO:0000259" key="10">
    <source>
        <dbReference type="PROSITE" id="PS50157"/>
    </source>
</evidence>
<dbReference type="OMA" id="ASSLWYH"/>
<feature type="domain" description="C2H2-type" evidence="10">
    <location>
        <begin position="678"/>
        <end position="705"/>
    </location>
</feature>
<dbReference type="PANTHER" id="PTHR24394:SF44">
    <property type="entry name" value="ZINC FINGER PROTEIN 271-LIKE"/>
    <property type="match status" value="1"/>
</dbReference>
<dbReference type="InterPro" id="IPR013087">
    <property type="entry name" value="Znf_C2H2_type"/>
</dbReference>
<feature type="domain" description="C2H2-type" evidence="10">
    <location>
        <begin position="586"/>
        <end position="614"/>
    </location>
</feature>
<evidence type="ECO:0000313" key="12">
    <source>
        <dbReference type="Proteomes" id="UP000288216"/>
    </source>
</evidence>
<evidence type="ECO:0000256" key="3">
    <source>
        <dbReference type="ARBA" id="ARBA00022737"/>
    </source>
</evidence>
<dbReference type="AlphaFoldDB" id="A0A401PED2"/>
<feature type="domain" description="C2H2-type" evidence="10">
    <location>
        <begin position="502"/>
        <end position="529"/>
    </location>
</feature>
<feature type="domain" description="C2H2-type" evidence="10">
    <location>
        <begin position="650"/>
        <end position="677"/>
    </location>
</feature>
<dbReference type="EMBL" id="BFAA01000360">
    <property type="protein sequence ID" value="GCB71455.1"/>
    <property type="molecule type" value="Genomic_DNA"/>
</dbReference>
<evidence type="ECO:0000256" key="8">
    <source>
        <dbReference type="SAM" id="MobiDB-lite"/>
    </source>
</evidence>
<dbReference type="SUPFAM" id="SSF57667">
    <property type="entry name" value="beta-beta-alpha zinc fingers"/>
    <property type="match status" value="5"/>
</dbReference>
<dbReference type="PROSITE" id="PS00028">
    <property type="entry name" value="ZINC_FINGER_C2H2_1"/>
    <property type="match status" value="7"/>
</dbReference>
<dbReference type="PANTHER" id="PTHR24394">
    <property type="entry name" value="ZINC FINGER PROTEIN"/>
    <property type="match status" value="1"/>
</dbReference>
<reference evidence="11 12" key="1">
    <citation type="journal article" date="2018" name="Nat. Ecol. Evol.">
        <title>Shark genomes provide insights into elasmobranch evolution and the origin of vertebrates.</title>
        <authorList>
            <person name="Hara Y"/>
            <person name="Yamaguchi K"/>
            <person name="Onimaru K"/>
            <person name="Kadota M"/>
            <person name="Koyanagi M"/>
            <person name="Keeley SD"/>
            <person name="Tatsumi K"/>
            <person name="Tanaka K"/>
            <person name="Motone F"/>
            <person name="Kageyama Y"/>
            <person name="Nozu R"/>
            <person name="Adachi N"/>
            <person name="Nishimura O"/>
            <person name="Nakagawa R"/>
            <person name="Tanegashima C"/>
            <person name="Kiyatake I"/>
            <person name="Matsumoto R"/>
            <person name="Murakumo K"/>
            <person name="Nishida K"/>
            <person name="Terakita A"/>
            <person name="Kuratani S"/>
            <person name="Sato K"/>
            <person name="Hyodo S Kuraku.S."/>
        </authorList>
    </citation>
    <scope>NUCLEOTIDE SEQUENCE [LARGE SCALE GENOMIC DNA]</scope>
</reference>
<dbReference type="GO" id="GO:0008270">
    <property type="term" value="F:zinc ion binding"/>
    <property type="evidence" value="ECO:0007669"/>
    <property type="project" value="UniProtKB-KW"/>
</dbReference>
<dbReference type="Gene3D" id="3.30.160.60">
    <property type="entry name" value="Classic Zinc Finger"/>
    <property type="match status" value="7"/>
</dbReference>
<evidence type="ECO:0000313" key="11">
    <source>
        <dbReference type="EMBL" id="GCB71455.1"/>
    </source>
</evidence>
<protein>
    <submittedName>
        <fullName evidence="11">Uncharacterized protein</fullName>
    </submittedName>
</protein>
<comment type="subcellular location">
    <subcellularLocation>
        <location evidence="1">Nucleus</location>
    </subcellularLocation>
</comment>
<evidence type="ECO:0000256" key="7">
    <source>
        <dbReference type="PROSITE-ProRule" id="PRU00042"/>
    </source>
</evidence>
<keyword evidence="3" id="KW-0677">Repeat</keyword>
<evidence type="ECO:0000256" key="5">
    <source>
        <dbReference type="ARBA" id="ARBA00022833"/>
    </source>
</evidence>
<evidence type="ECO:0000259" key="9">
    <source>
        <dbReference type="PROSITE" id="PS50097"/>
    </source>
</evidence>
<keyword evidence="2" id="KW-0479">Metal-binding</keyword>
<feature type="region of interest" description="Disordered" evidence="8">
    <location>
        <begin position="756"/>
        <end position="776"/>
    </location>
</feature>
<dbReference type="Pfam" id="PF00096">
    <property type="entry name" value="zf-C2H2"/>
    <property type="match status" value="3"/>
</dbReference>
<proteinExistence type="predicted"/>
<evidence type="ECO:0000256" key="4">
    <source>
        <dbReference type="ARBA" id="ARBA00022771"/>
    </source>
</evidence>
<dbReference type="GO" id="GO:0005634">
    <property type="term" value="C:nucleus"/>
    <property type="evidence" value="ECO:0007669"/>
    <property type="project" value="UniProtKB-SubCell"/>
</dbReference>
<feature type="domain" description="C2H2-type" evidence="10">
    <location>
        <begin position="558"/>
        <end position="585"/>
    </location>
</feature>
<dbReference type="SUPFAM" id="SSF54695">
    <property type="entry name" value="POZ domain"/>
    <property type="match status" value="1"/>
</dbReference>
<keyword evidence="5" id="KW-0862">Zinc</keyword>
<evidence type="ECO:0000256" key="1">
    <source>
        <dbReference type="ARBA" id="ARBA00004123"/>
    </source>
</evidence>
<feature type="domain" description="C2H2-type" evidence="10">
    <location>
        <begin position="461"/>
        <end position="488"/>
    </location>
</feature>
<dbReference type="Pfam" id="PF13894">
    <property type="entry name" value="zf-C2H2_4"/>
    <property type="match status" value="1"/>
</dbReference>
<feature type="domain" description="C2H2-type" evidence="10">
    <location>
        <begin position="530"/>
        <end position="557"/>
    </location>
</feature>
<dbReference type="PROSITE" id="PS50157">
    <property type="entry name" value="ZINC_FINGER_C2H2_2"/>
    <property type="match status" value="8"/>
</dbReference>
<dbReference type="Pfam" id="PF00651">
    <property type="entry name" value="BTB"/>
    <property type="match status" value="1"/>
</dbReference>
<keyword evidence="12" id="KW-1185">Reference proteome</keyword>
<dbReference type="InterPro" id="IPR000210">
    <property type="entry name" value="BTB/POZ_dom"/>
</dbReference>
<feature type="domain" description="BTB" evidence="9">
    <location>
        <begin position="144"/>
        <end position="212"/>
    </location>
</feature>
<organism evidence="11 12">
    <name type="scientific">Scyliorhinus torazame</name>
    <name type="common">Cloudy catshark</name>
    <name type="synonym">Catulus torazame</name>
    <dbReference type="NCBI Taxonomy" id="75743"/>
    <lineage>
        <taxon>Eukaryota</taxon>
        <taxon>Metazoa</taxon>
        <taxon>Chordata</taxon>
        <taxon>Craniata</taxon>
        <taxon>Vertebrata</taxon>
        <taxon>Chondrichthyes</taxon>
        <taxon>Elasmobranchii</taxon>
        <taxon>Galeomorphii</taxon>
        <taxon>Galeoidea</taxon>
        <taxon>Carcharhiniformes</taxon>
        <taxon>Scyliorhinidae</taxon>
        <taxon>Scyliorhinus</taxon>
    </lineage>
</organism>
<dbReference type="InterPro" id="IPR036236">
    <property type="entry name" value="Znf_C2H2_sf"/>
</dbReference>
<dbReference type="Proteomes" id="UP000288216">
    <property type="component" value="Unassembled WGS sequence"/>
</dbReference>
<keyword evidence="6" id="KW-0539">Nucleus</keyword>
<dbReference type="GO" id="GO:0000981">
    <property type="term" value="F:DNA-binding transcription factor activity, RNA polymerase II-specific"/>
    <property type="evidence" value="ECO:0007669"/>
    <property type="project" value="TreeGrafter"/>
</dbReference>
<keyword evidence="4 7" id="KW-0863">Zinc-finger</keyword>
<feature type="compositionally biased region" description="Acidic residues" evidence="8">
    <location>
        <begin position="764"/>
        <end position="776"/>
    </location>
</feature>
<sequence>MLLGKCIARPVISSYGVKLVVRFVVALSLIRTAGILSQISQFVKQCEVCRSGADKIRHLSEELPKNSEIDQETIKGGKAPVLRSNQSNLEDHVGAQQNQGNEKHFTTQHSNWAELQRIVKQTSTRHSQAVLDQLNEQRCLNRFCDIVLLIEGEEYRAHKSVLAANSKYFQDLFTEKGATSSQEAVVELAGFTKPSFLPLLDFCYTSCLTIEMLHLGDIVSVAEHLKMEEVISLCQQIQLEMEIKEESCENRPCNSASKAHACSSKQINMTTSKAANKRAFGKESALISQLFEPPIKAGDKCRIVGGNQSHRVAGRGGIVNKDQERFSWRGSENGDALRATDGEVYCATMSDGVDAKMTVENQYDNSAQSPEVEVTLGVDCISANDDNFITGSLKRSGVIRSINQKAHQKRLKRWKNIAIQSLTKLKDGSNASFTCTECGEPFQSAWNLQKHVEIHGKTKGFKCAICSKEFSYTSSLKTHLKRHVPDRRRSISGAVKHEQQKFICTTCGKLNRSLYELEVHELKHGGKKTHKCMICDKSFAYTHNLKLHLKFHQEAKDYRCELCGKECVNASSLWYHKLTHSDELQYCCILCGKRFKTPSGYNRHKKKHHLSEATFPYNQCKACGKVFCDCKQARRTHCEDRPRINRTVEHICEHCDKIFNQIEDYRKHMTQHTGLKPFQCLTCGLSWADPRSLRHHIREHTGEKPYICAICRDPHIDARSLRLHMKKLHGSAVPKRITLKREPLPLHRYSTHLTHDMFMSPGTEQEDDDSVNESKQ</sequence>
<evidence type="ECO:0000256" key="2">
    <source>
        <dbReference type="ARBA" id="ARBA00022723"/>
    </source>
</evidence>
<dbReference type="OrthoDB" id="8922241at2759"/>
<accession>A0A401PED2</accession>
<comment type="caution">
    <text evidence="11">The sequence shown here is derived from an EMBL/GenBank/DDBJ whole genome shotgun (WGS) entry which is preliminary data.</text>
</comment>
<feature type="domain" description="C2H2-type" evidence="10">
    <location>
        <begin position="433"/>
        <end position="460"/>
    </location>
</feature>
<dbReference type="SMART" id="SM00355">
    <property type="entry name" value="ZnF_C2H2"/>
    <property type="match status" value="9"/>
</dbReference>
<dbReference type="FunFam" id="3.30.160.60:FF:002343">
    <property type="entry name" value="Zinc finger protein 33A"/>
    <property type="match status" value="1"/>
</dbReference>
<dbReference type="PROSITE" id="PS50097">
    <property type="entry name" value="BTB"/>
    <property type="match status" value="1"/>
</dbReference>